<organism evidence="3 4">
    <name type="scientific">Corynebacterium freneyi</name>
    <dbReference type="NCBI Taxonomy" id="134034"/>
    <lineage>
        <taxon>Bacteria</taxon>
        <taxon>Bacillati</taxon>
        <taxon>Actinomycetota</taxon>
        <taxon>Actinomycetes</taxon>
        <taxon>Mycobacteriales</taxon>
        <taxon>Corynebacteriaceae</taxon>
        <taxon>Corynebacterium</taxon>
    </lineage>
</organism>
<feature type="domain" description="Schlafen AlbA-2" evidence="2">
    <location>
        <begin position="22"/>
        <end position="152"/>
    </location>
</feature>
<dbReference type="InterPro" id="IPR011991">
    <property type="entry name" value="ArsR-like_HTH"/>
</dbReference>
<dbReference type="InterPro" id="IPR007421">
    <property type="entry name" value="Schlafen_AlbA_2_dom"/>
</dbReference>
<keyword evidence="3" id="KW-0378">Hydrolase</keyword>
<comment type="caution">
    <text evidence="3">The sequence shown here is derived from an EMBL/GenBank/DDBJ whole genome shotgun (WGS) entry which is preliminary data.</text>
</comment>
<dbReference type="Gene3D" id="3.30.950.30">
    <property type="entry name" value="Schlafen, AAA domain"/>
    <property type="match status" value="1"/>
</dbReference>
<keyword evidence="3" id="KW-0067">ATP-binding</keyword>
<dbReference type="Proteomes" id="UP001519305">
    <property type="component" value="Unassembled WGS sequence"/>
</dbReference>
<dbReference type="InterPro" id="IPR036388">
    <property type="entry name" value="WH-like_DNA-bd_sf"/>
</dbReference>
<dbReference type="EMBL" id="JAGINY010000001">
    <property type="protein sequence ID" value="MBP2331398.1"/>
    <property type="molecule type" value="Genomic_DNA"/>
</dbReference>
<dbReference type="SUPFAM" id="SSF46785">
    <property type="entry name" value="Winged helix' DNA-binding domain"/>
    <property type="match status" value="1"/>
</dbReference>
<dbReference type="InterPro" id="IPR001845">
    <property type="entry name" value="HTH_ArsR_DNA-bd_dom"/>
</dbReference>
<reference evidence="3 4" key="1">
    <citation type="submission" date="2021-03" db="EMBL/GenBank/DDBJ databases">
        <title>Sequencing the genomes of 1000 actinobacteria strains.</title>
        <authorList>
            <person name="Klenk H.-P."/>
        </authorList>
    </citation>
    <scope>NUCLEOTIDE SEQUENCE [LARGE SCALE GENOMIC DNA]</scope>
    <source>
        <strain evidence="3 4">DSM 44506</strain>
    </source>
</reference>
<name>A0ABS4U415_9CORY</name>
<dbReference type="InterPro" id="IPR038461">
    <property type="entry name" value="Schlafen_AlbA_2_dom_sf"/>
</dbReference>
<dbReference type="Pfam" id="PF01022">
    <property type="entry name" value="HTH_5"/>
    <property type="match status" value="1"/>
</dbReference>
<dbReference type="GO" id="GO:0003678">
    <property type="term" value="F:DNA helicase activity"/>
    <property type="evidence" value="ECO:0007669"/>
    <property type="project" value="UniProtKB-EC"/>
</dbReference>
<dbReference type="CDD" id="cd00090">
    <property type="entry name" value="HTH_ARSR"/>
    <property type="match status" value="1"/>
</dbReference>
<evidence type="ECO:0000259" key="1">
    <source>
        <dbReference type="Pfam" id="PF01022"/>
    </source>
</evidence>
<dbReference type="InterPro" id="IPR038475">
    <property type="entry name" value="RecG_C_sf"/>
</dbReference>
<keyword evidence="4" id="KW-1185">Reference proteome</keyword>
<dbReference type="Gene3D" id="1.10.10.10">
    <property type="entry name" value="Winged helix-like DNA-binding domain superfamily/Winged helix DNA-binding domain"/>
    <property type="match status" value="1"/>
</dbReference>
<dbReference type="RefSeq" id="WP_209651567.1">
    <property type="nucleotide sequence ID" value="NZ_CP047357.1"/>
</dbReference>
<dbReference type="PANTHER" id="PTHR30595:SF6">
    <property type="entry name" value="SCHLAFEN ALBA-2 DOMAIN-CONTAINING PROTEIN"/>
    <property type="match status" value="1"/>
</dbReference>
<dbReference type="Pfam" id="PF13749">
    <property type="entry name" value="HATPase_c_4"/>
    <property type="match status" value="1"/>
</dbReference>
<keyword evidence="3" id="KW-0547">Nucleotide-binding</keyword>
<gene>
    <name evidence="3" type="ORF">JOF33_000097</name>
</gene>
<dbReference type="Gene3D" id="3.30.565.60">
    <property type="match status" value="1"/>
</dbReference>
<dbReference type="PANTHER" id="PTHR30595">
    <property type="entry name" value="GLPR-RELATED TRANSCRIPTIONAL REPRESSOR"/>
    <property type="match status" value="1"/>
</dbReference>
<protein>
    <submittedName>
        <fullName evidence="3">ATP-dependent DNA helicase RecG</fullName>
        <ecNumber evidence="3">3.6.4.12</ecNumber>
    </submittedName>
</protein>
<dbReference type="InterPro" id="IPR036390">
    <property type="entry name" value="WH_DNA-bd_sf"/>
</dbReference>
<feature type="domain" description="HTH arsR-type" evidence="1">
    <location>
        <begin position="521"/>
        <end position="565"/>
    </location>
</feature>
<evidence type="ECO:0000313" key="3">
    <source>
        <dbReference type="EMBL" id="MBP2331398.1"/>
    </source>
</evidence>
<sequence length="590" mass="64089">MGQSLTVAAKAAHQALLAGSREGARLEAKRVREKVDRAVWETVSAFANADGGLLLLGVDEGKGWTVTEGFNSEQVMQRLKAGLEASAKADPKVTPIPRYEIDYVDLGDAGEFIALRIHSMREDPFLIRHMPCFLSDVGMPKGSYIRIVDADHRLNSYQIAELRGLGGADISDRQTVPDATIDDFDGDAIDGVKRQIKRLQSRQLDGITTNEEMLSRLNATDKAGNVILAGLLVLGKYPQQFYDQLFIDVVVHPGREKSTDPTGIRFLDRKICDGAMPVAIDDAVNTVVRNLRTTSVESGTGVISEPEIPEVVLREAIANAVIHRDYGEVGQGSQIAVDVYPDRVEVSNPGGLWGGRTVDNLTEGVSESRNPTLKALMMRATDADGRAIAESQGSGIRRMIAVLASKGMAQPQFNAQIGRFTVVIHRFGLLNPETQRWLKDYVGGAADAVNPNQQIALVLAKDMGVVTAHNLRNQLGIDSDDARIELNALVNQGLLEIVSTSGPGSERYGLVLFADHPDLTERQREILQLLSSTDARTVRQLSERIDMSVGALRNHLRGLVDAGLIIPTAPPSSRNRAYLLAKSAANERAT</sequence>
<dbReference type="GO" id="GO:0016787">
    <property type="term" value="F:hydrolase activity"/>
    <property type="evidence" value="ECO:0007669"/>
    <property type="project" value="UniProtKB-KW"/>
</dbReference>
<accession>A0ABS4U415</accession>
<evidence type="ECO:0000259" key="2">
    <source>
        <dbReference type="Pfam" id="PF04326"/>
    </source>
</evidence>
<evidence type="ECO:0000313" key="4">
    <source>
        <dbReference type="Proteomes" id="UP001519305"/>
    </source>
</evidence>
<dbReference type="EC" id="3.6.4.12" evidence="3"/>
<keyword evidence="3" id="KW-0347">Helicase</keyword>
<dbReference type="Pfam" id="PF04326">
    <property type="entry name" value="SLFN_AlbA_2"/>
    <property type="match status" value="1"/>
</dbReference>
<proteinExistence type="predicted"/>